<protein>
    <recommendedName>
        <fullName evidence="5">DNA 3'-5' helicase</fullName>
        <ecNumber evidence="5">5.6.2.4</ecNumber>
    </recommendedName>
</protein>
<gene>
    <name evidence="8" type="ORF">PSTG_15622</name>
</gene>
<dbReference type="EC" id="5.6.2.4" evidence="5"/>
<dbReference type="OrthoDB" id="2507066at2759"/>
<evidence type="ECO:0000313" key="9">
    <source>
        <dbReference type="Proteomes" id="UP000054564"/>
    </source>
</evidence>
<evidence type="ECO:0000259" key="7">
    <source>
        <dbReference type="PROSITE" id="PS51194"/>
    </source>
</evidence>
<dbReference type="PANTHER" id="PTHR13710">
    <property type="entry name" value="DNA HELICASE RECQ FAMILY MEMBER"/>
    <property type="match status" value="1"/>
</dbReference>
<dbReference type="SMART" id="SM00490">
    <property type="entry name" value="HELICc"/>
    <property type="match status" value="1"/>
</dbReference>
<dbReference type="GO" id="GO:0043138">
    <property type="term" value="F:3'-5' DNA helicase activity"/>
    <property type="evidence" value="ECO:0007669"/>
    <property type="project" value="UniProtKB-EC"/>
</dbReference>
<dbReference type="GO" id="GO:0000724">
    <property type="term" value="P:double-strand break repair via homologous recombination"/>
    <property type="evidence" value="ECO:0007669"/>
    <property type="project" value="TreeGrafter"/>
</dbReference>
<evidence type="ECO:0000256" key="6">
    <source>
        <dbReference type="SAM" id="MobiDB-lite"/>
    </source>
</evidence>
<evidence type="ECO:0000256" key="5">
    <source>
        <dbReference type="ARBA" id="ARBA00034808"/>
    </source>
</evidence>
<organism evidence="8 9">
    <name type="scientific">Puccinia striiformis f. sp. tritici PST-78</name>
    <dbReference type="NCBI Taxonomy" id="1165861"/>
    <lineage>
        <taxon>Eukaryota</taxon>
        <taxon>Fungi</taxon>
        <taxon>Dikarya</taxon>
        <taxon>Basidiomycota</taxon>
        <taxon>Pucciniomycotina</taxon>
        <taxon>Pucciniomycetes</taxon>
        <taxon>Pucciniales</taxon>
        <taxon>Pucciniaceae</taxon>
        <taxon>Puccinia</taxon>
    </lineage>
</organism>
<dbReference type="AlphaFoldDB" id="A0A0L0UV59"/>
<evidence type="ECO:0000256" key="1">
    <source>
        <dbReference type="ARBA" id="ARBA00005446"/>
    </source>
</evidence>
<dbReference type="STRING" id="1165861.A0A0L0UV59"/>
<evidence type="ECO:0000256" key="2">
    <source>
        <dbReference type="ARBA" id="ARBA00023125"/>
    </source>
</evidence>
<dbReference type="SUPFAM" id="SSF52540">
    <property type="entry name" value="P-loop containing nucleoside triphosphate hydrolases"/>
    <property type="match status" value="1"/>
</dbReference>
<dbReference type="Proteomes" id="UP000054564">
    <property type="component" value="Unassembled WGS sequence"/>
</dbReference>
<comment type="caution">
    <text evidence="8">The sequence shown here is derived from an EMBL/GenBank/DDBJ whole genome shotgun (WGS) entry which is preliminary data.</text>
</comment>
<feature type="domain" description="Helicase C-terminal" evidence="7">
    <location>
        <begin position="19"/>
        <end position="178"/>
    </location>
</feature>
<keyword evidence="9" id="KW-1185">Reference proteome</keyword>
<dbReference type="InterPro" id="IPR001650">
    <property type="entry name" value="Helicase_C-like"/>
</dbReference>
<reference evidence="9" key="1">
    <citation type="submission" date="2014-03" db="EMBL/GenBank/DDBJ databases">
        <title>The Genome Sequence of Puccinia striiformis f. sp. tritici PST-78.</title>
        <authorList>
            <consortium name="The Broad Institute Genome Sequencing Platform"/>
            <person name="Cuomo C."/>
            <person name="Hulbert S."/>
            <person name="Chen X."/>
            <person name="Walker B."/>
            <person name="Young S.K."/>
            <person name="Zeng Q."/>
            <person name="Gargeya S."/>
            <person name="Fitzgerald M."/>
            <person name="Haas B."/>
            <person name="Abouelleil A."/>
            <person name="Alvarado L."/>
            <person name="Arachchi H.M."/>
            <person name="Berlin A.M."/>
            <person name="Chapman S.B."/>
            <person name="Goldberg J."/>
            <person name="Griggs A."/>
            <person name="Gujja S."/>
            <person name="Hansen M."/>
            <person name="Howarth C."/>
            <person name="Imamovic A."/>
            <person name="Larimer J."/>
            <person name="McCowan C."/>
            <person name="Montmayeur A."/>
            <person name="Murphy C."/>
            <person name="Neiman D."/>
            <person name="Pearson M."/>
            <person name="Priest M."/>
            <person name="Roberts A."/>
            <person name="Saif S."/>
            <person name="Shea T."/>
            <person name="Sisk P."/>
            <person name="Sykes S."/>
            <person name="Wortman J."/>
            <person name="Nusbaum C."/>
            <person name="Birren B."/>
        </authorList>
    </citation>
    <scope>NUCLEOTIDE SEQUENCE [LARGE SCALE GENOMIC DNA]</scope>
    <source>
        <strain evidence="9">race PST-78</strain>
    </source>
</reference>
<keyword evidence="3" id="KW-0413">Isomerase</keyword>
<dbReference type="GO" id="GO:0003677">
    <property type="term" value="F:DNA binding"/>
    <property type="evidence" value="ECO:0007669"/>
    <property type="project" value="UniProtKB-KW"/>
</dbReference>
<dbReference type="GO" id="GO:0009378">
    <property type="term" value="F:four-way junction helicase activity"/>
    <property type="evidence" value="ECO:0007669"/>
    <property type="project" value="TreeGrafter"/>
</dbReference>
<dbReference type="PANTHER" id="PTHR13710:SF105">
    <property type="entry name" value="ATP-DEPENDENT DNA HELICASE Q1"/>
    <property type="match status" value="1"/>
</dbReference>
<dbReference type="InterPro" id="IPR027417">
    <property type="entry name" value="P-loop_NTPase"/>
</dbReference>
<keyword evidence="2" id="KW-0238">DNA-binding</keyword>
<name>A0A0L0UV59_9BASI</name>
<comment type="catalytic activity">
    <reaction evidence="4">
        <text>Couples ATP hydrolysis with the unwinding of duplex DNA by translocating in the 3'-5' direction.</text>
        <dbReference type="EC" id="5.6.2.4"/>
    </reaction>
</comment>
<evidence type="ECO:0000313" key="8">
    <source>
        <dbReference type="EMBL" id="KNE90927.1"/>
    </source>
</evidence>
<proteinExistence type="inferred from homology"/>
<evidence type="ECO:0000256" key="3">
    <source>
        <dbReference type="ARBA" id="ARBA00023235"/>
    </source>
</evidence>
<sequence>MKSTPSSRDNLHRIFAPKNKVSANETVPTLIYSSTRNLTVQVMKVVNEARHTKKFDHVNPFIRRYHSVTGDEDKDKNMDDFSCGDFPIFSATMALGLSQNLKQVRCVIHMGCGDLASIVQMIGRCGRDGQPGLALVFMEPVRQNGKNDLHAFDPNVPQGDDDRMDVNGYIPLSTEDPNYVAEADRECRMGFERCQCSGCLPEEAEALINVIQQANKKNFTTLVTNPSSIPKDDTIRIMTCQTKPTGPKDSCKYPEKNNLKCFVNTLGRSCHIASTFFGLRRANAVVASIDRIRDVEPHIASTGPRGVPEDFALAHGPNRRYTRQSGMQMKLPSHTRGYGAHTPGNS</sequence>
<comment type="similarity">
    <text evidence="1">Belongs to the helicase family. RecQ subfamily.</text>
</comment>
<dbReference type="Pfam" id="PF00271">
    <property type="entry name" value="Helicase_C"/>
    <property type="match status" value="1"/>
</dbReference>
<feature type="region of interest" description="Disordered" evidence="6">
    <location>
        <begin position="323"/>
        <end position="346"/>
    </location>
</feature>
<evidence type="ECO:0000256" key="4">
    <source>
        <dbReference type="ARBA" id="ARBA00034617"/>
    </source>
</evidence>
<dbReference type="EMBL" id="AJIL01000228">
    <property type="protein sequence ID" value="KNE90927.1"/>
    <property type="molecule type" value="Genomic_DNA"/>
</dbReference>
<dbReference type="GO" id="GO:0005694">
    <property type="term" value="C:chromosome"/>
    <property type="evidence" value="ECO:0007669"/>
    <property type="project" value="TreeGrafter"/>
</dbReference>
<dbReference type="Gene3D" id="3.40.50.300">
    <property type="entry name" value="P-loop containing nucleotide triphosphate hydrolases"/>
    <property type="match status" value="1"/>
</dbReference>
<dbReference type="PROSITE" id="PS51194">
    <property type="entry name" value="HELICASE_CTER"/>
    <property type="match status" value="1"/>
</dbReference>
<dbReference type="GO" id="GO:0005737">
    <property type="term" value="C:cytoplasm"/>
    <property type="evidence" value="ECO:0007669"/>
    <property type="project" value="TreeGrafter"/>
</dbReference>
<accession>A0A0L0UV59</accession>